<evidence type="ECO:0000313" key="1">
    <source>
        <dbReference type="EMBL" id="THV02988.1"/>
    </source>
</evidence>
<dbReference type="AlphaFoldDB" id="A0A4S8MJM1"/>
<dbReference type="Proteomes" id="UP000297245">
    <property type="component" value="Unassembled WGS sequence"/>
</dbReference>
<reference evidence="1 2" key="1">
    <citation type="journal article" date="2019" name="Nat. Ecol. Evol.">
        <title>Megaphylogeny resolves global patterns of mushroom evolution.</title>
        <authorList>
            <person name="Varga T."/>
            <person name="Krizsan K."/>
            <person name="Foldi C."/>
            <person name="Dima B."/>
            <person name="Sanchez-Garcia M."/>
            <person name="Sanchez-Ramirez S."/>
            <person name="Szollosi G.J."/>
            <person name="Szarkandi J.G."/>
            <person name="Papp V."/>
            <person name="Albert L."/>
            <person name="Andreopoulos W."/>
            <person name="Angelini C."/>
            <person name="Antonin V."/>
            <person name="Barry K.W."/>
            <person name="Bougher N.L."/>
            <person name="Buchanan P."/>
            <person name="Buyck B."/>
            <person name="Bense V."/>
            <person name="Catcheside P."/>
            <person name="Chovatia M."/>
            <person name="Cooper J."/>
            <person name="Damon W."/>
            <person name="Desjardin D."/>
            <person name="Finy P."/>
            <person name="Geml J."/>
            <person name="Haridas S."/>
            <person name="Hughes K."/>
            <person name="Justo A."/>
            <person name="Karasinski D."/>
            <person name="Kautmanova I."/>
            <person name="Kiss B."/>
            <person name="Kocsube S."/>
            <person name="Kotiranta H."/>
            <person name="LaButti K.M."/>
            <person name="Lechner B.E."/>
            <person name="Liimatainen K."/>
            <person name="Lipzen A."/>
            <person name="Lukacs Z."/>
            <person name="Mihaltcheva S."/>
            <person name="Morgado L.N."/>
            <person name="Niskanen T."/>
            <person name="Noordeloos M.E."/>
            <person name="Ohm R.A."/>
            <person name="Ortiz-Santana B."/>
            <person name="Ovrebo C."/>
            <person name="Racz N."/>
            <person name="Riley R."/>
            <person name="Savchenko A."/>
            <person name="Shiryaev A."/>
            <person name="Soop K."/>
            <person name="Spirin V."/>
            <person name="Szebenyi C."/>
            <person name="Tomsovsky M."/>
            <person name="Tulloss R.E."/>
            <person name="Uehling J."/>
            <person name="Grigoriev I.V."/>
            <person name="Vagvolgyi C."/>
            <person name="Papp T."/>
            <person name="Martin F.M."/>
            <person name="Miettinen O."/>
            <person name="Hibbett D.S."/>
            <person name="Nagy L.G."/>
        </authorList>
    </citation>
    <scope>NUCLEOTIDE SEQUENCE [LARGE SCALE GENOMIC DNA]</scope>
    <source>
        <strain evidence="1 2">CBS 962.96</strain>
    </source>
</reference>
<dbReference type="OrthoDB" id="2745518at2759"/>
<keyword evidence="2" id="KW-1185">Reference proteome</keyword>
<accession>A0A4S8MJM1</accession>
<organism evidence="1 2">
    <name type="scientific">Dendrothele bispora (strain CBS 962.96)</name>
    <dbReference type="NCBI Taxonomy" id="1314807"/>
    <lineage>
        <taxon>Eukaryota</taxon>
        <taxon>Fungi</taxon>
        <taxon>Dikarya</taxon>
        <taxon>Basidiomycota</taxon>
        <taxon>Agaricomycotina</taxon>
        <taxon>Agaricomycetes</taxon>
        <taxon>Agaricomycetidae</taxon>
        <taxon>Agaricales</taxon>
        <taxon>Agaricales incertae sedis</taxon>
        <taxon>Dendrothele</taxon>
    </lineage>
</organism>
<dbReference type="EMBL" id="ML179071">
    <property type="protein sequence ID" value="THV02988.1"/>
    <property type="molecule type" value="Genomic_DNA"/>
</dbReference>
<name>A0A4S8MJM1_DENBC</name>
<protein>
    <submittedName>
        <fullName evidence="1">Uncharacterized protein</fullName>
    </submittedName>
</protein>
<proteinExistence type="predicted"/>
<evidence type="ECO:0000313" key="2">
    <source>
        <dbReference type="Proteomes" id="UP000297245"/>
    </source>
</evidence>
<sequence length="132" mass="15397">MNNTRSDQCGKGTGLELLGPSTYEYFGKSSNNLRVSNLHKLLRGELPSNYHEHKDYLSEKHWSDREPAFAAAFRWIHQGNKLAEFDGWKEEDWLYGKKILENCPWGYNCRTQTHNVYHALRLNHLCEPTKSA</sequence>
<gene>
    <name evidence="1" type="ORF">K435DRAFT_792063</name>
</gene>